<evidence type="ECO:0000313" key="3">
    <source>
        <dbReference type="Proteomes" id="UP000194127"/>
    </source>
</evidence>
<keyword evidence="3" id="KW-1185">Reference proteome</keyword>
<sequence length="123" mass="13699">MAQPTDGYVRSIKAGCSFERLAVCSYESAGRVLPFESTGGIMIHPDRIPRIQHPEARHKVSKVQTKRKPIETTDSYPPLTELQFGTDAIRIGYFPGNSGNWLTTSNTVWDGRAPPVDRNQPPM</sequence>
<protein>
    <submittedName>
        <fullName evidence="2">Uncharacterized protein</fullName>
    </submittedName>
</protein>
<accession>A0A1X6MUM5</accession>
<reference evidence="2 3" key="1">
    <citation type="submission" date="2017-04" db="EMBL/GenBank/DDBJ databases">
        <title>Genome Sequence of the Model Brown-Rot Fungus Postia placenta SB12.</title>
        <authorList>
            <consortium name="DOE Joint Genome Institute"/>
            <person name="Gaskell J."/>
            <person name="Kersten P."/>
            <person name="Larrondo L.F."/>
            <person name="Canessa P."/>
            <person name="Martinez D."/>
            <person name="Hibbett D."/>
            <person name="Schmoll M."/>
            <person name="Kubicek C.P."/>
            <person name="Martinez A.T."/>
            <person name="Yadav J."/>
            <person name="Master E."/>
            <person name="Magnuson J.K."/>
            <person name="James T."/>
            <person name="Yaver D."/>
            <person name="Berka R."/>
            <person name="Labutti K."/>
            <person name="Lipzen A."/>
            <person name="Aerts A."/>
            <person name="Barry K."/>
            <person name="Henrissat B."/>
            <person name="Blanchette R."/>
            <person name="Grigoriev I."/>
            <person name="Cullen D."/>
        </authorList>
    </citation>
    <scope>NUCLEOTIDE SEQUENCE [LARGE SCALE GENOMIC DNA]</scope>
    <source>
        <strain evidence="2 3">MAD-698-R-SB12</strain>
    </source>
</reference>
<feature type="region of interest" description="Disordered" evidence="1">
    <location>
        <begin position="56"/>
        <end position="78"/>
    </location>
</feature>
<gene>
    <name evidence="2" type="ORF">POSPLADRAFT_1149748</name>
</gene>
<dbReference type="OrthoDB" id="10284426at2759"/>
<dbReference type="AlphaFoldDB" id="A0A1X6MUM5"/>
<dbReference type="GeneID" id="36331293"/>
<dbReference type="RefSeq" id="XP_024336875.1">
    <property type="nucleotide sequence ID" value="XM_024486344.1"/>
</dbReference>
<evidence type="ECO:0000313" key="2">
    <source>
        <dbReference type="EMBL" id="OSX60081.1"/>
    </source>
</evidence>
<proteinExistence type="predicted"/>
<dbReference type="EMBL" id="KZ110601">
    <property type="protein sequence ID" value="OSX60081.1"/>
    <property type="molecule type" value="Genomic_DNA"/>
</dbReference>
<dbReference type="Proteomes" id="UP000194127">
    <property type="component" value="Unassembled WGS sequence"/>
</dbReference>
<name>A0A1X6MUM5_9APHY</name>
<organism evidence="2 3">
    <name type="scientific">Postia placenta MAD-698-R-SB12</name>
    <dbReference type="NCBI Taxonomy" id="670580"/>
    <lineage>
        <taxon>Eukaryota</taxon>
        <taxon>Fungi</taxon>
        <taxon>Dikarya</taxon>
        <taxon>Basidiomycota</taxon>
        <taxon>Agaricomycotina</taxon>
        <taxon>Agaricomycetes</taxon>
        <taxon>Polyporales</taxon>
        <taxon>Adustoporiaceae</taxon>
        <taxon>Rhodonia</taxon>
    </lineage>
</organism>
<evidence type="ECO:0000256" key="1">
    <source>
        <dbReference type="SAM" id="MobiDB-lite"/>
    </source>
</evidence>